<evidence type="ECO:0000313" key="4">
    <source>
        <dbReference type="Proteomes" id="UP000469927"/>
    </source>
</evidence>
<reference evidence="1 4" key="2">
    <citation type="submission" date="2019-08" db="EMBL/GenBank/DDBJ databases">
        <title>Prevalence, distribution, and phylogeny of type two toxin-antitoxin genes possessed by Cronobacter species where C. sakazakii homologs follow sequence type lineages.</title>
        <authorList>
            <person name="Finkelstein S."/>
            <person name="Negrete F."/>
            <person name="Jang H."/>
            <person name="Gopinath G.R."/>
            <person name="Tall B.D."/>
        </authorList>
    </citation>
    <scope>NUCLEOTIDE SEQUENCE [LARGE SCALE GENOMIC DNA]</scope>
    <source>
        <strain evidence="1 4">MOD1_GK1257</strain>
    </source>
</reference>
<accession>A0A2T7AWK1</accession>
<name>A0A2T7AWK1_9ENTR</name>
<dbReference type="AlphaFoldDB" id="A0A2T7AWK1"/>
<dbReference type="RefSeq" id="WP_075192664.1">
    <property type="nucleotide sequence ID" value="NZ_JADKNN010000031.1"/>
</dbReference>
<sequence length="132" mass="15024">MKLLNKTTLTVKRKIGKNGHYNQDGDWVSDTNIVTVKIKGNCQPYIKNSVKNGVQEILPNGVTLADTRILFTGAKLITGDDRVWSEADTVEVDNQDYEVFSEFDYHDQLPLTSHSEYLLIRKDKMNGQLHLN</sequence>
<gene>
    <name evidence="2" type="ORF">AUN14_05690</name>
    <name evidence="1" type="ORF">FZI19_03280</name>
</gene>
<dbReference type="Proteomes" id="UP000244378">
    <property type="component" value="Unassembled WGS sequence"/>
</dbReference>
<reference evidence="2 3" key="1">
    <citation type="submission" date="2016-12" db="EMBL/GenBank/DDBJ databases">
        <title>Analysis of the Molecular Diversity Among Cronobacter Species Isolated from Filth Flies Using a Pan Genomic DNA Microarray.</title>
        <authorList>
            <person name="Pava-Ripoll M."/>
            <person name="Tall B."/>
            <person name="Farber J."/>
            <person name="Fanning S."/>
            <person name="Lehner A."/>
            <person name="Stephan R."/>
            <person name="Pagotto F."/>
            <person name="Iverson C."/>
            <person name="Ziobro G."/>
            <person name="Miller A."/>
            <person name="Pearson R."/>
            <person name="Yan Q."/>
            <person name="Kim M."/>
            <person name="Jeong S."/>
            <person name="Park J."/>
            <person name="Jun S."/>
            <person name="Choi H."/>
            <person name="Chung T."/>
            <person name="Yoo Y."/>
            <person name="Park E."/>
            <person name="Hwang S."/>
            <person name="Lee B."/>
            <person name="Sathyamoorthy V."/>
            <person name="Carter L."/>
            <person name="Mammel M."/>
            <person name="Jackson S."/>
            <person name="Kothary M."/>
            <person name="Patel I."/>
            <person name="Grim C."/>
            <person name="Gopinath G."/>
            <person name="Gangiredla J."/>
            <person name="Chase H."/>
        </authorList>
    </citation>
    <scope>NUCLEOTIDE SEQUENCE [LARGE SCALE GENOMIC DNA]</scope>
    <source>
        <strain evidence="2 3">MOD1-Md1s</strain>
    </source>
</reference>
<evidence type="ECO:0000313" key="2">
    <source>
        <dbReference type="EMBL" id="PUX16525.1"/>
    </source>
</evidence>
<evidence type="ECO:0000313" key="1">
    <source>
        <dbReference type="EMBL" id="KAB0884833.1"/>
    </source>
</evidence>
<keyword evidence="4" id="KW-1185">Reference proteome</keyword>
<proteinExistence type="predicted"/>
<dbReference type="EMBL" id="WAGD01000008">
    <property type="protein sequence ID" value="KAB0884833.1"/>
    <property type="molecule type" value="Genomic_DNA"/>
</dbReference>
<evidence type="ECO:0000313" key="3">
    <source>
        <dbReference type="Proteomes" id="UP000244378"/>
    </source>
</evidence>
<dbReference type="EMBL" id="MSAE01000007">
    <property type="protein sequence ID" value="PUX16525.1"/>
    <property type="molecule type" value="Genomic_DNA"/>
</dbReference>
<comment type="caution">
    <text evidence="2">The sequence shown here is derived from an EMBL/GenBank/DDBJ whole genome shotgun (WGS) entry which is preliminary data.</text>
</comment>
<organism evidence="2 3">
    <name type="scientific">Cronobacter muytjensii</name>
    <dbReference type="NCBI Taxonomy" id="413501"/>
    <lineage>
        <taxon>Bacteria</taxon>
        <taxon>Pseudomonadati</taxon>
        <taxon>Pseudomonadota</taxon>
        <taxon>Gammaproteobacteria</taxon>
        <taxon>Enterobacterales</taxon>
        <taxon>Enterobacteriaceae</taxon>
        <taxon>Cronobacter</taxon>
    </lineage>
</organism>
<dbReference type="Proteomes" id="UP000469927">
    <property type="component" value="Unassembled WGS sequence"/>
</dbReference>
<protein>
    <submittedName>
        <fullName evidence="2">Uncharacterized protein</fullName>
    </submittedName>
</protein>